<evidence type="ECO:0008006" key="5">
    <source>
        <dbReference type="Google" id="ProtNLM"/>
    </source>
</evidence>
<evidence type="ECO:0000313" key="4">
    <source>
        <dbReference type="Proteomes" id="UP001295684"/>
    </source>
</evidence>
<name>A0AAD2DCE1_EUPCR</name>
<feature type="transmembrane region" description="Helical" evidence="2">
    <location>
        <begin position="436"/>
        <end position="456"/>
    </location>
</feature>
<dbReference type="PANTHER" id="PTHR11161:SF0">
    <property type="entry name" value="O-ACYLTRANSFERASE LIKE PROTEIN"/>
    <property type="match status" value="1"/>
</dbReference>
<feature type="transmembrane region" description="Helical" evidence="2">
    <location>
        <begin position="379"/>
        <end position="398"/>
    </location>
</feature>
<feature type="transmembrane region" description="Helical" evidence="2">
    <location>
        <begin position="201"/>
        <end position="223"/>
    </location>
</feature>
<sequence>MLPQAHSQTSQNANPFSVYQQTYGAEVDLSPYSFNLQTFLAYPYLFRGTTRSCQLQLNEYNQYLLRNRQDYDADTPPSAETLNVLDQISSYSYLSSHNENDFTGYERCRDEFSQRYYVVHRKDQPHILHFGMCIPSQCTPDDVLYIIRGIRRVRAAFGDQNVNIEGASLGALELLDDSFELRVYDSDVMNEDAKDVEFGHVVFWSFFGIMALLVISATAYSIFMQAREEADINDNLRAQGARNFSERLILGFSLGRSLEKLTNTSSRLGANTLEPLRGFKFMFAAWLSIGIYAYVAYLPLKESEKLENELSKDLLTVFGKAVIFMTDGLLWISGVYTAYGYIYEQVEVRNVISESWKERPLSEKLSIFGLDILNKVGKLWFLSLMSILIFGWAGPTIGNGPVFSEQYYYNTRKMNDYWYTYLTFTNNFLEIQNQGLIWGSFIATEVQLFICALPFIRMLINRRTMGMAILSFLMICSLSASFVWSITKDVKISVIRDAYQVMEYQQKFFLKAFPYCMGIFTGLFTWKAHHEENEGTMFQQIVEKIEENKAFRYMMHFCGVSMILLVIFALHPIDHDRDHDIDAVSAVLLTASQILMPLGLALNFIPMVLNRSEILKSIMGSRLLKPHSSLLFIMIPASGTLTFSIFYTQQDGEYFSFRIYIIHVCAHWLLLSLGSFILWCLVISPLYNMFDSFIDYFKNSFGLGGGNEDIDDQPDKLYKLSEENSDDGSHRDYDEDDPPGPYERNSFSQNVDE</sequence>
<evidence type="ECO:0000256" key="1">
    <source>
        <dbReference type="SAM" id="MobiDB-lite"/>
    </source>
</evidence>
<feature type="transmembrane region" description="Helical" evidence="2">
    <location>
        <begin position="512"/>
        <end position="529"/>
    </location>
</feature>
<gene>
    <name evidence="3" type="ORF">ECRASSUSDP1_LOCUS28860</name>
</gene>
<dbReference type="Proteomes" id="UP001295684">
    <property type="component" value="Unassembled WGS sequence"/>
</dbReference>
<feature type="transmembrane region" description="Helical" evidence="2">
    <location>
        <begin position="468"/>
        <end position="487"/>
    </location>
</feature>
<feature type="transmembrane region" description="Helical" evidence="2">
    <location>
        <begin position="550"/>
        <end position="571"/>
    </location>
</feature>
<keyword evidence="2" id="KW-1133">Transmembrane helix</keyword>
<keyword evidence="4" id="KW-1185">Reference proteome</keyword>
<reference evidence="3" key="1">
    <citation type="submission" date="2023-07" db="EMBL/GenBank/DDBJ databases">
        <authorList>
            <consortium name="AG Swart"/>
            <person name="Singh M."/>
            <person name="Singh A."/>
            <person name="Seah K."/>
            <person name="Emmerich C."/>
        </authorList>
    </citation>
    <scope>NUCLEOTIDE SEQUENCE</scope>
    <source>
        <strain evidence="3">DP1</strain>
    </source>
</reference>
<feature type="region of interest" description="Disordered" evidence="1">
    <location>
        <begin position="712"/>
        <end position="753"/>
    </location>
</feature>
<keyword evidence="2" id="KW-0812">Transmembrane</keyword>
<protein>
    <recommendedName>
        <fullName evidence="5">Nose resistant-to-fluoxetine protein N-terminal domain-containing protein</fullName>
    </recommendedName>
</protein>
<accession>A0AAD2DCE1</accession>
<comment type="caution">
    <text evidence="3">The sequence shown here is derived from an EMBL/GenBank/DDBJ whole genome shotgun (WGS) entry which is preliminary data.</text>
</comment>
<feature type="transmembrane region" description="Helical" evidence="2">
    <location>
        <begin position="317"/>
        <end position="339"/>
    </location>
</feature>
<evidence type="ECO:0000256" key="2">
    <source>
        <dbReference type="SAM" id="Phobius"/>
    </source>
</evidence>
<feature type="transmembrane region" description="Helical" evidence="2">
    <location>
        <begin position="659"/>
        <end position="682"/>
    </location>
</feature>
<feature type="transmembrane region" description="Helical" evidence="2">
    <location>
        <begin position="630"/>
        <end position="647"/>
    </location>
</feature>
<feature type="transmembrane region" description="Helical" evidence="2">
    <location>
        <begin position="278"/>
        <end position="297"/>
    </location>
</feature>
<dbReference type="AlphaFoldDB" id="A0AAD2DCE1"/>
<dbReference type="PANTHER" id="PTHR11161">
    <property type="entry name" value="O-ACYLTRANSFERASE"/>
    <property type="match status" value="1"/>
</dbReference>
<proteinExistence type="predicted"/>
<evidence type="ECO:0000313" key="3">
    <source>
        <dbReference type="EMBL" id="CAI2387231.1"/>
    </source>
</evidence>
<feature type="transmembrane region" description="Helical" evidence="2">
    <location>
        <begin position="583"/>
        <end position="609"/>
    </location>
</feature>
<feature type="compositionally biased region" description="Basic and acidic residues" evidence="1">
    <location>
        <begin position="713"/>
        <end position="733"/>
    </location>
</feature>
<dbReference type="EMBL" id="CAMPGE010029747">
    <property type="protein sequence ID" value="CAI2387231.1"/>
    <property type="molecule type" value="Genomic_DNA"/>
</dbReference>
<dbReference type="InterPro" id="IPR052728">
    <property type="entry name" value="O2_lipid_transport_reg"/>
</dbReference>
<keyword evidence="2" id="KW-0472">Membrane</keyword>
<organism evidence="3 4">
    <name type="scientific">Euplotes crassus</name>
    <dbReference type="NCBI Taxonomy" id="5936"/>
    <lineage>
        <taxon>Eukaryota</taxon>
        <taxon>Sar</taxon>
        <taxon>Alveolata</taxon>
        <taxon>Ciliophora</taxon>
        <taxon>Intramacronucleata</taxon>
        <taxon>Spirotrichea</taxon>
        <taxon>Hypotrichia</taxon>
        <taxon>Euplotida</taxon>
        <taxon>Euplotidae</taxon>
        <taxon>Moneuplotes</taxon>
    </lineage>
</organism>